<evidence type="ECO:0000313" key="7">
    <source>
        <dbReference type="Proteomes" id="UP000598196"/>
    </source>
</evidence>
<proteinExistence type="inferred from homology"/>
<comment type="caution">
    <text evidence="6">The sequence shown here is derived from an EMBL/GenBank/DDBJ whole genome shotgun (WGS) entry which is preliminary data.</text>
</comment>
<comment type="similarity">
    <text evidence="5">Belongs to the 4-toluene sulfonate uptake permease (TSUP) (TC 2.A.102) family.</text>
</comment>
<feature type="transmembrane region" description="Helical" evidence="5">
    <location>
        <begin position="253"/>
        <end position="276"/>
    </location>
</feature>
<evidence type="ECO:0000256" key="5">
    <source>
        <dbReference type="RuleBase" id="RU363041"/>
    </source>
</evidence>
<dbReference type="PANTHER" id="PTHR43483">
    <property type="entry name" value="MEMBRANE TRANSPORTER PROTEIN HI_0806-RELATED"/>
    <property type="match status" value="1"/>
</dbReference>
<reference evidence="6 7" key="1">
    <citation type="journal article" date="2014" name="Int. J. Syst. Evol. Microbiol.">
        <title>Complete genome sequence of Corynebacterium casei LMG S-19264T (=DSM 44701T), isolated from a smear-ripened cheese.</title>
        <authorList>
            <consortium name="US DOE Joint Genome Institute (JGI-PGF)"/>
            <person name="Walter F."/>
            <person name="Albersmeier A."/>
            <person name="Kalinowski J."/>
            <person name="Ruckert C."/>
        </authorList>
    </citation>
    <scope>NUCLEOTIDE SEQUENCE [LARGE SCALE GENOMIC DNA]</scope>
    <source>
        <strain evidence="6 7">CGMCC 1.7029</strain>
    </source>
</reference>
<keyword evidence="3 5" id="KW-1133">Transmembrane helix</keyword>
<feature type="transmembrane region" description="Helical" evidence="5">
    <location>
        <begin position="45"/>
        <end position="77"/>
    </location>
</feature>
<dbReference type="GO" id="GO:0005886">
    <property type="term" value="C:plasma membrane"/>
    <property type="evidence" value="ECO:0007669"/>
    <property type="project" value="UniProtKB-SubCell"/>
</dbReference>
<feature type="transmembrane region" description="Helical" evidence="5">
    <location>
        <begin position="189"/>
        <end position="212"/>
    </location>
</feature>
<evidence type="ECO:0000313" key="6">
    <source>
        <dbReference type="EMBL" id="GGO26886.1"/>
    </source>
</evidence>
<evidence type="ECO:0000256" key="2">
    <source>
        <dbReference type="ARBA" id="ARBA00022692"/>
    </source>
</evidence>
<gene>
    <name evidence="6" type="ORF">GCM10010991_08010</name>
</gene>
<keyword evidence="4 5" id="KW-0472">Membrane</keyword>
<organism evidence="6 7">
    <name type="scientific">Gemmobacter aquaticus</name>
    <dbReference type="NCBI Taxonomy" id="490185"/>
    <lineage>
        <taxon>Bacteria</taxon>
        <taxon>Pseudomonadati</taxon>
        <taxon>Pseudomonadota</taxon>
        <taxon>Alphaproteobacteria</taxon>
        <taxon>Rhodobacterales</taxon>
        <taxon>Paracoccaceae</taxon>
        <taxon>Gemmobacter</taxon>
    </lineage>
</organism>
<evidence type="ECO:0000256" key="3">
    <source>
        <dbReference type="ARBA" id="ARBA00022989"/>
    </source>
</evidence>
<dbReference type="PANTHER" id="PTHR43483:SF3">
    <property type="entry name" value="MEMBRANE TRANSPORTER PROTEIN HI_0806-RELATED"/>
    <property type="match status" value="1"/>
</dbReference>
<comment type="subcellular location">
    <subcellularLocation>
        <location evidence="5">Cell membrane</location>
        <topology evidence="5">Multi-pass membrane protein</topology>
    </subcellularLocation>
    <subcellularLocation>
        <location evidence="1">Membrane</location>
        <topology evidence="1">Multi-pass membrane protein</topology>
    </subcellularLocation>
</comment>
<dbReference type="InterPro" id="IPR002781">
    <property type="entry name" value="TM_pro_TauE-like"/>
</dbReference>
<keyword evidence="2 5" id="KW-0812">Transmembrane</keyword>
<feature type="transmembrane region" description="Helical" evidence="5">
    <location>
        <begin position="151"/>
        <end position="169"/>
    </location>
</feature>
<feature type="transmembrane region" description="Helical" evidence="5">
    <location>
        <begin position="219"/>
        <end position="241"/>
    </location>
</feature>
<evidence type="ECO:0000256" key="1">
    <source>
        <dbReference type="ARBA" id="ARBA00004141"/>
    </source>
</evidence>
<keyword evidence="7" id="KW-1185">Reference proteome</keyword>
<dbReference type="AlphaFoldDB" id="A0A917YH27"/>
<dbReference type="EMBL" id="BMLP01000001">
    <property type="protein sequence ID" value="GGO26886.1"/>
    <property type="molecule type" value="Genomic_DNA"/>
</dbReference>
<sequence length="307" mass="32326">MRPSPEPRDRVPQFHGWTLSLWHTSLCPTPGMEWMMTDLATWLPMLLLLVFIGGIAGVIAGLLGVGGGIVLVPAFFYTFSHLGYDGPQLMQVCLGTSLATIMATAMRSVRAHDRKGAVDWDLLKGWAPSIAIGAVAGFLLASQLKSVTLQAVFGVLGLLAGVWMAFGRADWHLADRLPQGPAKWGMGGGLGLLSVLMGIGGGTFGVPMMTLFGMPIHRAVGTASGFGLIIAIPSAIGFLTMRVEGAPPLSLGAVNLPAFAVIVAMTLLTTPIGVHLAHAMNPKPLKRAFAAFLVLVALNMLRKVAGW</sequence>
<evidence type="ECO:0000256" key="4">
    <source>
        <dbReference type="ARBA" id="ARBA00023136"/>
    </source>
</evidence>
<name>A0A917YH27_9RHOB</name>
<feature type="transmembrane region" description="Helical" evidence="5">
    <location>
        <begin position="126"/>
        <end position="144"/>
    </location>
</feature>
<keyword evidence="5" id="KW-1003">Cell membrane</keyword>
<protein>
    <recommendedName>
        <fullName evidence="5">Probable membrane transporter protein</fullName>
    </recommendedName>
</protein>
<dbReference type="Proteomes" id="UP000598196">
    <property type="component" value="Unassembled WGS sequence"/>
</dbReference>
<accession>A0A917YH27</accession>
<dbReference type="Pfam" id="PF01925">
    <property type="entry name" value="TauE"/>
    <property type="match status" value="1"/>
</dbReference>